<dbReference type="InterPro" id="IPR020904">
    <property type="entry name" value="Sc_DH/Rdtase_CS"/>
</dbReference>
<protein>
    <submittedName>
        <fullName evidence="4">SDR family oxidoreductase</fullName>
    </submittedName>
</protein>
<evidence type="ECO:0000313" key="4">
    <source>
        <dbReference type="EMBL" id="MBU9763438.1"/>
    </source>
</evidence>
<dbReference type="InterPro" id="IPR036291">
    <property type="entry name" value="NAD(P)-bd_dom_sf"/>
</dbReference>
<gene>
    <name evidence="4" type="ORF">FR943_06225</name>
</gene>
<dbReference type="PANTHER" id="PTHR45024:SF2">
    <property type="entry name" value="SCP2 DOMAIN-CONTAINING PROTEIN"/>
    <property type="match status" value="1"/>
</dbReference>
<keyword evidence="2" id="KW-0560">Oxidoreductase</keyword>
<evidence type="ECO:0000256" key="1">
    <source>
        <dbReference type="ARBA" id="ARBA00006484"/>
    </source>
</evidence>
<reference evidence="4 5" key="1">
    <citation type="journal article" date="2021" name="Sci. Rep.">
        <title>Phenotypic and genomic hallmarks of a novel, potentially pathogenic rapidly growing Mycobacterium species related to the Mycobacterium fortuitum complex.</title>
        <authorList>
            <person name="Gharbi R."/>
            <person name="Khanna V."/>
            <person name="Frigui W."/>
            <person name="Mhenni B."/>
            <person name="Brosch R."/>
            <person name="Mardassi H."/>
        </authorList>
    </citation>
    <scope>NUCLEOTIDE SEQUENCE [LARGE SCALE GENOMIC DNA]</scope>
    <source>
        <strain evidence="4 5">TNTM28</strain>
    </source>
</reference>
<dbReference type="EMBL" id="VOMB01000009">
    <property type="protein sequence ID" value="MBU9763438.1"/>
    <property type="molecule type" value="Genomic_DNA"/>
</dbReference>
<dbReference type="PRINTS" id="PR00081">
    <property type="entry name" value="GDHRDH"/>
</dbReference>
<evidence type="ECO:0000256" key="3">
    <source>
        <dbReference type="RuleBase" id="RU000363"/>
    </source>
</evidence>
<dbReference type="PRINTS" id="PR00080">
    <property type="entry name" value="SDRFAMILY"/>
</dbReference>
<dbReference type="PANTHER" id="PTHR45024">
    <property type="entry name" value="DEHYDROGENASES, SHORT CHAIN"/>
    <property type="match status" value="1"/>
</dbReference>
<dbReference type="Pfam" id="PF00106">
    <property type="entry name" value="adh_short"/>
    <property type="match status" value="1"/>
</dbReference>
<proteinExistence type="inferred from homology"/>
<dbReference type="SUPFAM" id="SSF51735">
    <property type="entry name" value="NAD(P)-binding Rossmann-fold domains"/>
    <property type="match status" value="1"/>
</dbReference>
<sequence length="360" mass="37371">MTRSTVCRPDTTWAGTNWNCGSGGGHICSTHQHGHLSGDPIITTEAMRMGLLAGRVAILTGGAGSLGSAMSRLLAAEGASVVVNDVNIARAQKIVDKIVAAGGNAVADDSDVSTMAGGSAVVQRALDQFGTVDVLVLLAGQVAIKSITKLTEEDWDRVIGIHMKGHFSVLKAALPTMIDKKYGRVIAVSSVDGTIGDAYMSPYCAAKAGILGFARAAAIELDEHGITVNTICPSGIPGDLGPIATKLAGPPAGNAPLVAYLASEESGWLNGHVFDVSGSGRIGLYPPYVPSRLVSKEGGYTVEELRNVVPALFEPTYTIEPRQRPRLLPKEGESEDRLPKGFSAIFAEVTAGAGVVPQTD</sequence>
<comment type="similarity">
    <text evidence="1 3">Belongs to the short-chain dehydrogenases/reductases (SDR) family.</text>
</comment>
<dbReference type="InterPro" id="IPR051687">
    <property type="entry name" value="Peroxisomal_Beta-Oxidation"/>
</dbReference>
<dbReference type="InterPro" id="IPR002347">
    <property type="entry name" value="SDR_fam"/>
</dbReference>
<comment type="caution">
    <text evidence="4">The sequence shown here is derived from an EMBL/GenBank/DDBJ whole genome shotgun (WGS) entry which is preliminary data.</text>
</comment>
<dbReference type="Gene3D" id="3.40.50.720">
    <property type="entry name" value="NAD(P)-binding Rossmann-like Domain"/>
    <property type="match status" value="1"/>
</dbReference>
<name>A0ABS6KIM8_9MYCO</name>
<accession>A0ABS6KIM8</accession>
<evidence type="ECO:0000313" key="5">
    <source>
        <dbReference type="Proteomes" id="UP000812982"/>
    </source>
</evidence>
<evidence type="ECO:0000256" key="2">
    <source>
        <dbReference type="ARBA" id="ARBA00023002"/>
    </source>
</evidence>
<dbReference type="PROSITE" id="PS00061">
    <property type="entry name" value="ADH_SHORT"/>
    <property type="match status" value="1"/>
</dbReference>
<dbReference type="Proteomes" id="UP000812982">
    <property type="component" value="Unassembled WGS sequence"/>
</dbReference>
<keyword evidence="5" id="KW-1185">Reference proteome</keyword>
<organism evidence="4 5">
    <name type="scientific">[Mycobacterium] fortunisiensis</name>
    <dbReference type="NCBI Taxonomy" id="2600579"/>
    <lineage>
        <taxon>Bacteria</taxon>
        <taxon>Bacillati</taxon>
        <taxon>Actinomycetota</taxon>
        <taxon>Actinomycetes</taxon>
        <taxon>Mycobacteriales</taxon>
        <taxon>Mycobacteriaceae</taxon>
        <taxon>Mycolicibacterium</taxon>
    </lineage>
</organism>